<gene>
    <name evidence="1" type="ORF">phiK7A1_051c</name>
</gene>
<sequence length="72" mass="8113">MPGFLCLNPLGRPLRCSQIRLQLGLVASLHTQYTCRSVSDERHISPATRRILPHISRLSTHSSHNVLDLLTK</sequence>
<reference evidence="1 2" key="1">
    <citation type="submission" date="2020-07" db="EMBL/GenBank/DDBJ databases">
        <authorList>
            <person name="Martino G."/>
            <person name="Holtappels D."/>
            <person name="Wagemans J."/>
            <person name="Lavigne R."/>
            <person name="Turina M."/>
            <person name="Ciuffo M."/>
        </authorList>
    </citation>
    <scope>NUCLEOTIDE SEQUENCE [LARGE SCALE GENOMIC DNA]</scope>
</reference>
<proteinExistence type="predicted"/>
<dbReference type="Proteomes" id="UP000516415">
    <property type="component" value="Segment"/>
</dbReference>
<protein>
    <submittedName>
        <fullName evidence="1">Uncharacterized protein</fullName>
    </submittedName>
</protein>
<evidence type="ECO:0000313" key="2">
    <source>
        <dbReference type="Proteomes" id="UP000516415"/>
    </source>
</evidence>
<name>A0A7H0XFQ1_9CAUD</name>
<keyword evidence="2" id="KW-1185">Reference proteome</keyword>
<organism evidence="1 2">
    <name type="scientific">Pseudomonas phage phiK7A1</name>
    <dbReference type="NCBI Taxonomy" id="2759194"/>
    <lineage>
        <taxon>Viruses</taxon>
        <taxon>Duplodnaviria</taxon>
        <taxon>Heunggongvirae</taxon>
        <taxon>Uroviricota</taxon>
        <taxon>Caudoviricetes</taxon>
        <taxon>Vandenendeviridae</taxon>
        <taxon>Gorskivirinae</taxon>
        <taxon>Torinovirus</taxon>
        <taxon>Torinovirus K7A1</taxon>
    </lineage>
</organism>
<evidence type="ECO:0000313" key="1">
    <source>
        <dbReference type="EMBL" id="QNR53841.1"/>
    </source>
</evidence>
<dbReference type="EMBL" id="MT740307">
    <property type="protein sequence ID" value="QNR53841.1"/>
    <property type="molecule type" value="Genomic_DNA"/>
</dbReference>
<accession>A0A7H0XFQ1</accession>